<comment type="similarity">
    <text evidence="2">Belongs to the nitronate monooxygenase family. NMO class I subfamily.</text>
</comment>
<keyword evidence="3" id="KW-0216">Detoxification</keyword>
<dbReference type="RefSeq" id="WP_271187301.1">
    <property type="nucleotide sequence ID" value="NZ_BSFE01000007.1"/>
</dbReference>
<sequence>MAERSEVQSRIGIEHPVVQGPFGGGLSTVALTATVSNAGGLGSFGAHILEPDGIETLARDLRAATDQPFALNLWVSDHDPGGYPFPKEAFDAVWPAFEPYFREYGLDRPEPAARYHPRFEDQVEAILAVQPRVFSFVFGVPDRAILEACRDRDILTLGAATTLAEAEALADAGVDIVLATGFEAGGHRPAFLEPAEANLVGTLPLTRQIAAHLRVPVIAAGGIADRAGIDAALALGAGAAQLGTAFLACAESGTNDAHRDVLFSPRARHTVLTRAYTGRLARGIPNRVIAEMEARADRLPPFPVQAWFLGHLKHTAIASGDEDFASLYAGQGAPLLRHRKAADLMADLTRPAEARAVA</sequence>
<reference evidence="10" key="2">
    <citation type="submission" date="2023-01" db="EMBL/GenBank/DDBJ databases">
        <authorList>
            <person name="Sun Q."/>
            <person name="Evtushenko L."/>
        </authorList>
    </citation>
    <scope>NUCLEOTIDE SEQUENCE</scope>
    <source>
        <strain evidence="10">VKM B-1513</strain>
    </source>
</reference>
<name>A0A9W6IPV2_9PROT</name>
<protein>
    <recommendedName>
        <fullName evidence="8">Propionate 3-nitronate monooxygenase</fullName>
    </recommendedName>
</protein>
<keyword evidence="6" id="KW-0560">Oxidoreductase</keyword>
<accession>A0A9W6IPV2</accession>
<dbReference type="PANTHER" id="PTHR42747:SF3">
    <property type="entry name" value="NITRONATE MONOOXYGENASE-RELATED"/>
    <property type="match status" value="1"/>
</dbReference>
<dbReference type="Gene3D" id="3.20.20.70">
    <property type="entry name" value="Aldolase class I"/>
    <property type="match status" value="1"/>
</dbReference>
<dbReference type="SUPFAM" id="SSF51412">
    <property type="entry name" value="Inosine monophosphate dehydrogenase (IMPDH)"/>
    <property type="match status" value="1"/>
</dbReference>
<keyword evidence="11" id="KW-1185">Reference proteome</keyword>
<evidence type="ECO:0000256" key="9">
    <source>
        <dbReference type="ARBA" id="ARBA00049401"/>
    </source>
</evidence>
<dbReference type="InterPro" id="IPR013785">
    <property type="entry name" value="Aldolase_TIM"/>
</dbReference>
<organism evidence="10 11">
    <name type="scientific">Maricaulis virginensis</name>
    <dbReference type="NCBI Taxonomy" id="144022"/>
    <lineage>
        <taxon>Bacteria</taxon>
        <taxon>Pseudomonadati</taxon>
        <taxon>Pseudomonadota</taxon>
        <taxon>Alphaproteobacteria</taxon>
        <taxon>Maricaulales</taxon>
        <taxon>Maricaulaceae</taxon>
        <taxon>Maricaulis</taxon>
    </lineage>
</organism>
<gene>
    <name evidence="10" type="ORF">GCM10017621_24490</name>
</gene>
<keyword evidence="4" id="KW-0285">Flavoprotein</keyword>
<comment type="catalytic activity">
    <reaction evidence="9">
        <text>3 propionate 3-nitronate + 3 O2 + H2O = 3 3-oxopropanoate + 2 nitrate + nitrite + H2O2 + 3 H(+)</text>
        <dbReference type="Rhea" id="RHEA:57332"/>
        <dbReference type="ChEBI" id="CHEBI:15377"/>
        <dbReference type="ChEBI" id="CHEBI:15378"/>
        <dbReference type="ChEBI" id="CHEBI:15379"/>
        <dbReference type="ChEBI" id="CHEBI:16240"/>
        <dbReference type="ChEBI" id="CHEBI:16301"/>
        <dbReference type="ChEBI" id="CHEBI:17632"/>
        <dbReference type="ChEBI" id="CHEBI:33190"/>
        <dbReference type="ChEBI" id="CHEBI:136067"/>
    </reaction>
</comment>
<keyword evidence="7" id="KW-0503">Monooxygenase</keyword>
<dbReference type="PANTHER" id="PTHR42747">
    <property type="entry name" value="NITRONATE MONOOXYGENASE-RELATED"/>
    <property type="match status" value="1"/>
</dbReference>
<evidence type="ECO:0000313" key="10">
    <source>
        <dbReference type="EMBL" id="GLK52941.1"/>
    </source>
</evidence>
<dbReference type="GO" id="GO:0009636">
    <property type="term" value="P:response to toxic substance"/>
    <property type="evidence" value="ECO:0007669"/>
    <property type="project" value="UniProtKB-KW"/>
</dbReference>
<evidence type="ECO:0000256" key="7">
    <source>
        <dbReference type="ARBA" id="ARBA00023033"/>
    </source>
</evidence>
<dbReference type="AlphaFoldDB" id="A0A9W6IPV2"/>
<evidence type="ECO:0000256" key="2">
    <source>
        <dbReference type="ARBA" id="ARBA00009881"/>
    </source>
</evidence>
<dbReference type="InterPro" id="IPR004136">
    <property type="entry name" value="NMO"/>
</dbReference>
<comment type="cofactor">
    <cofactor evidence="1">
        <name>FMN</name>
        <dbReference type="ChEBI" id="CHEBI:58210"/>
    </cofactor>
</comment>
<reference evidence="10" key="1">
    <citation type="journal article" date="2014" name="Int. J. Syst. Evol. Microbiol.">
        <title>Complete genome sequence of Corynebacterium casei LMG S-19264T (=DSM 44701T), isolated from a smear-ripened cheese.</title>
        <authorList>
            <consortium name="US DOE Joint Genome Institute (JGI-PGF)"/>
            <person name="Walter F."/>
            <person name="Albersmeier A."/>
            <person name="Kalinowski J."/>
            <person name="Ruckert C."/>
        </authorList>
    </citation>
    <scope>NUCLEOTIDE SEQUENCE</scope>
    <source>
        <strain evidence="10">VKM B-1513</strain>
    </source>
</reference>
<dbReference type="Proteomes" id="UP001143486">
    <property type="component" value="Unassembled WGS sequence"/>
</dbReference>
<comment type="caution">
    <text evidence="10">The sequence shown here is derived from an EMBL/GenBank/DDBJ whole genome shotgun (WGS) entry which is preliminary data.</text>
</comment>
<dbReference type="Pfam" id="PF03060">
    <property type="entry name" value="NMO"/>
    <property type="match status" value="1"/>
</dbReference>
<dbReference type="GO" id="GO:0018580">
    <property type="term" value="F:nitronate monooxygenase activity"/>
    <property type="evidence" value="ECO:0007669"/>
    <property type="project" value="InterPro"/>
</dbReference>
<dbReference type="EMBL" id="BSFE01000007">
    <property type="protein sequence ID" value="GLK52941.1"/>
    <property type="molecule type" value="Genomic_DNA"/>
</dbReference>
<evidence type="ECO:0000313" key="11">
    <source>
        <dbReference type="Proteomes" id="UP001143486"/>
    </source>
</evidence>
<proteinExistence type="inferred from homology"/>
<evidence type="ECO:0000256" key="4">
    <source>
        <dbReference type="ARBA" id="ARBA00022630"/>
    </source>
</evidence>
<evidence type="ECO:0000256" key="1">
    <source>
        <dbReference type="ARBA" id="ARBA00001917"/>
    </source>
</evidence>
<evidence type="ECO:0000256" key="8">
    <source>
        <dbReference type="ARBA" id="ARBA00031155"/>
    </source>
</evidence>
<evidence type="ECO:0000256" key="5">
    <source>
        <dbReference type="ARBA" id="ARBA00022643"/>
    </source>
</evidence>
<evidence type="ECO:0000256" key="6">
    <source>
        <dbReference type="ARBA" id="ARBA00023002"/>
    </source>
</evidence>
<keyword evidence="5" id="KW-0288">FMN</keyword>
<evidence type="ECO:0000256" key="3">
    <source>
        <dbReference type="ARBA" id="ARBA00022575"/>
    </source>
</evidence>
<dbReference type="CDD" id="cd04730">
    <property type="entry name" value="NPD_like"/>
    <property type="match status" value="1"/>
</dbReference>